<sequence>MNLFDDIDLLYLLREFDRAYRLAPYGGSAAIRTHMRRVRDRISRSMKDNPLVETIAPASVPVTAHLARALDNGFQDSSESFVRATKKIADRLFWQFGYDKISPTLAKKYGYADILGPSGFVKADDLALGFVLFAPGSVYPTHKHDGITESYIVLSGACSQNDIGVFRSPSMIFNAAGATHTIRTSSTEPVLLAYAWTAEPQDLAAHKMTFTRKRKKV</sequence>
<name>A0A0M9GQ74_9HYPH</name>
<dbReference type="Proteomes" id="UP000038011">
    <property type="component" value="Unassembled WGS sequence"/>
</dbReference>
<dbReference type="STRING" id="1514904.SU32_00885"/>
<evidence type="ECO:0008006" key="3">
    <source>
        <dbReference type="Google" id="ProtNLM"/>
    </source>
</evidence>
<proteinExistence type="predicted"/>
<dbReference type="Gene3D" id="2.60.120.10">
    <property type="entry name" value="Jelly Rolls"/>
    <property type="match status" value="1"/>
</dbReference>
<dbReference type="GO" id="GO:0047869">
    <property type="term" value="F:dimethylpropiothetin dethiomethylase activity"/>
    <property type="evidence" value="ECO:0007669"/>
    <property type="project" value="InterPro"/>
</dbReference>
<dbReference type="InterPro" id="IPR011051">
    <property type="entry name" value="RmlC_Cupin_sf"/>
</dbReference>
<comment type="caution">
    <text evidence="1">The sequence shown here is derived from an EMBL/GenBank/DDBJ whole genome shotgun (WGS) entry which is preliminary data.</text>
</comment>
<dbReference type="InterPro" id="IPR031723">
    <property type="entry name" value="DMSP_lyase"/>
</dbReference>
<dbReference type="PATRIC" id="fig|1514904.3.peg.181"/>
<organism evidence="1 2">
    <name type="scientific">Ahrensia marina</name>
    <dbReference type="NCBI Taxonomy" id="1514904"/>
    <lineage>
        <taxon>Bacteria</taxon>
        <taxon>Pseudomonadati</taxon>
        <taxon>Pseudomonadota</taxon>
        <taxon>Alphaproteobacteria</taxon>
        <taxon>Hyphomicrobiales</taxon>
        <taxon>Ahrensiaceae</taxon>
        <taxon>Ahrensia</taxon>
    </lineage>
</organism>
<dbReference type="EMBL" id="JXMU01000001">
    <property type="protein sequence ID" value="KPB02859.1"/>
    <property type="molecule type" value="Genomic_DNA"/>
</dbReference>
<dbReference type="RefSeq" id="WP_053997424.1">
    <property type="nucleotide sequence ID" value="NZ_JXMU01000001.1"/>
</dbReference>
<dbReference type="SUPFAM" id="SSF51182">
    <property type="entry name" value="RmlC-like cupins"/>
    <property type="match status" value="1"/>
</dbReference>
<evidence type="ECO:0000313" key="1">
    <source>
        <dbReference type="EMBL" id="KPB02859.1"/>
    </source>
</evidence>
<reference evidence="1 2" key="1">
    <citation type="submission" date="2015-01" db="EMBL/GenBank/DDBJ databases">
        <title>Ahrensia donghaiensis sp. nov., a novel dimethylsulphoniopropionate-cleavage bacterium isolated from seawater and emended descriptions of the genus Ahrensia and Ahrensia kielensis.</title>
        <authorList>
            <person name="Liu J."/>
        </authorList>
    </citation>
    <scope>NUCLEOTIDE SEQUENCE [LARGE SCALE GENOMIC DNA]</scope>
    <source>
        <strain evidence="1 2">LZD062</strain>
    </source>
</reference>
<protein>
    <recommendedName>
        <fullName evidence="3">Dimethlysulfonioproprionate lyase DddL</fullName>
    </recommendedName>
</protein>
<accession>A0A0M9GQ74</accession>
<dbReference type="Pfam" id="PF16867">
    <property type="entry name" value="DMSP_lyase"/>
    <property type="match status" value="1"/>
</dbReference>
<dbReference type="InterPro" id="IPR014710">
    <property type="entry name" value="RmlC-like_jellyroll"/>
</dbReference>
<dbReference type="AlphaFoldDB" id="A0A0M9GQ74"/>
<gene>
    <name evidence="1" type="ORF">SU32_00885</name>
</gene>
<keyword evidence="2" id="KW-1185">Reference proteome</keyword>
<evidence type="ECO:0000313" key="2">
    <source>
        <dbReference type="Proteomes" id="UP000038011"/>
    </source>
</evidence>
<dbReference type="OrthoDB" id="9083851at2"/>